<dbReference type="InterPro" id="IPR032710">
    <property type="entry name" value="NTF2-like_dom_sf"/>
</dbReference>
<dbReference type="AlphaFoldDB" id="A0A840EUR8"/>
<comment type="caution">
    <text evidence="2">The sequence shown here is derived from an EMBL/GenBank/DDBJ whole genome shotgun (WGS) entry which is preliminary data.</text>
</comment>
<dbReference type="InterPro" id="IPR037401">
    <property type="entry name" value="SnoaL-like"/>
</dbReference>
<evidence type="ECO:0000313" key="3">
    <source>
        <dbReference type="Proteomes" id="UP000551501"/>
    </source>
</evidence>
<organism evidence="2 3">
    <name type="scientific">Gordonia humi</name>
    <dbReference type="NCBI Taxonomy" id="686429"/>
    <lineage>
        <taxon>Bacteria</taxon>
        <taxon>Bacillati</taxon>
        <taxon>Actinomycetota</taxon>
        <taxon>Actinomycetes</taxon>
        <taxon>Mycobacteriales</taxon>
        <taxon>Gordoniaceae</taxon>
        <taxon>Gordonia</taxon>
    </lineage>
</organism>
<dbReference type="Gene3D" id="3.10.450.50">
    <property type="match status" value="1"/>
</dbReference>
<protein>
    <recommendedName>
        <fullName evidence="1">SnoaL-like domain-containing protein</fullName>
    </recommendedName>
</protein>
<reference evidence="2 3" key="1">
    <citation type="submission" date="2020-08" db="EMBL/GenBank/DDBJ databases">
        <title>Sequencing the genomes of 1000 actinobacteria strains.</title>
        <authorList>
            <person name="Klenk H.-P."/>
        </authorList>
    </citation>
    <scope>NUCLEOTIDE SEQUENCE [LARGE SCALE GENOMIC DNA]</scope>
    <source>
        <strain evidence="2 3">DSM 45298</strain>
    </source>
</reference>
<feature type="domain" description="SnoaL-like" evidence="1">
    <location>
        <begin position="7"/>
        <end position="129"/>
    </location>
</feature>
<gene>
    <name evidence="2" type="ORF">BKA16_000646</name>
</gene>
<name>A0A840EUR8_9ACTN</name>
<sequence length="155" mass="17569">MTTPDGRTADRAVIVELGARYCVGIDRRDLDVFLPIWTTDGEYLVGRRSGRFQGPDELRTALDFVAQAYVSTRHWTTNHLIEFQSADEATGMSDSFAVCVTADDRPCLVAASYDDVYSCRNGRWLIRRREVTRWFVSEPVDVQLTYPPRLTADGL</sequence>
<evidence type="ECO:0000259" key="1">
    <source>
        <dbReference type="Pfam" id="PF13577"/>
    </source>
</evidence>
<accession>A0A840EUR8</accession>
<evidence type="ECO:0000313" key="2">
    <source>
        <dbReference type="EMBL" id="MBB4134094.1"/>
    </source>
</evidence>
<keyword evidence="3" id="KW-1185">Reference proteome</keyword>
<dbReference type="Proteomes" id="UP000551501">
    <property type="component" value="Unassembled WGS sequence"/>
</dbReference>
<dbReference type="EMBL" id="JACIFP010000001">
    <property type="protein sequence ID" value="MBB4134094.1"/>
    <property type="molecule type" value="Genomic_DNA"/>
</dbReference>
<dbReference type="SUPFAM" id="SSF54427">
    <property type="entry name" value="NTF2-like"/>
    <property type="match status" value="1"/>
</dbReference>
<dbReference type="Pfam" id="PF13577">
    <property type="entry name" value="SnoaL_4"/>
    <property type="match status" value="1"/>
</dbReference>
<dbReference type="RefSeq" id="WP_183369317.1">
    <property type="nucleotide sequence ID" value="NZ_BAABHL010000009.1"/>
</dbReference>
<proteinExistence type="predicted"/>